<dbReference type="OrthoDB" id="117970at2157"/>
<dbReference type="SUPFAM" id="SSF103473">
    <property type="entry name" value="MFS general substrate transporter"/>
    <property type="match status" value="1"/>
</dbReference>
<feature type="transmembrane region" description="Helical" evidence="6">
    <location>
        <begin position="183"/>
        <end position="202"/>
    </location>
</feature>
<evidence type="ECO:0000313" key="9">
    <source>
        <dbReference type="EMBL" id="ALU32572.1"/>
    </source>
</evidence>
<dbReference type="RefSeq" id="WP_011278872.1">
    <property type="nucleotide sequence ID" value="NZ_BHWZ01000006.1"/>
</dbReference>
<dbReference type="EMBL" id="CP013695">
    <property type="protein sequence ID" value="ALU32572.1"/>
    <property type="molecule type" value="Genomic_DNA"/>
</dbReference>
<dbReference type="PROSITE" id="PS50850">
    <property type="entry name" value="MFS"/>
    <property type="match status" value="1"/>
</dbReference>
<feature type="transmembrane region" description="Helical" evidence="6">
    <location>
        <begin position="23"/>
        <end position="47"/>
    </location>
</feature>
<gene>
    <name evidence="8" type="ORF">ATY89_07700</name>
    <name evidence="9" type="ORF">ATZ20_10720</name>
</gene>
<evidence type="ECO:0000256" key="3">
    <source>
        <dbReference type="ARBA" id="ARBA00022692"/>
    </source>
</evidence>
<evidence type="ECO:0000256" key="6">
    <source>
        <dbReference type="SAM" id="Phobius"/>
    </source>
</evidence>
<evidence type="ECO:0000313" key="11">
    <source>
        <dbReference type="Proteomes" id="UP000065473"/>
    </source>
</evidence>
<dbReference type="AlphaFoldDB" id="A0A0U3GM52"/>
<dbReference type="Proteomes" id="UP000065473">
    <property type="component" value="Chromosome"/>
</dbReference>
<dbReference type="OMA" id="DLQWLKV"/>
<feature type="transmembrane region" description="Helical" evidence="6">
    <location>
        <begin position="418"/>
        <end position="438"/>
    </location>
</feature>
<feature type="domain" description="Major facilitator superfamily (MFS) profile" evidence="7">
    <location>
        <begin position="23"/>
        <end position="443"/>
    </location>
</feature>
<dbReference type="PaxDb" id="1435377-SUSAZ_09425"/>
<accession>A0A0U3GM52</accession>
<feature type="transmembrane region" description="Helical" evidence="6">
    <location>
        <begin position="59"/>
        <end position="79"/>
    </location>
</feature>
<evidence type="ECO:0000313" key="8">
    <source>
        <dbReference type="EMBL" id="ALU29833.1"/>
    </source>
</evidence>
<sequence length="452" mass="50575">MENKGNYTARLERLPWTSLHTKLLILLAIGEFFDLFDLFIGGFVVPSVAAYYKVGRADAVFYTVALLFLGAFVGCLLFTLIGDAYGRRTAIVLNMFLLSIGELLIPLASNIGLYGLFRFISGLGVGPEAVLVLDIMSTEFFPARIRGRRLALGYTLAWTSPIVIAVLSIFIIPRTFIIPGWQWLYIISGLGILSIIPLRFLIPESPRWLEVKGKFEEAEKIVSKFEERALKEYGSLPPLSEIKVVKAEKIPISTIFSKEYRKRTTMLWIFEFFQTAAYYGFTSLAVTVLLTKGFTIVSTLQYSLIIYTGYFTGSLISVFIIDSKKFDRKWQIVTMIILIGIDGLIFGYSLNVPILLTSGFILANMANIFSNAFHQYGAELYPTRIRGFATGAQYSLSRLGNFIWQTYLPKILVAYGPFAMFLAIFIIAIVVALDVGILGPKASQIKVEELSP</sequence>
<dbReference type="Gene3D" id="1.20.1250.20">
    <property type="entry name" value="MFS general substrate transporter like domains"/>
    <property type="match status" value="1"/>
</dbReference>
<evidence type="ECO:0000256" key="4">
    <source>
        <dbReference type="ARBA" id="ARBA00022989"/>
    </source>
</evidence>
<feature type="transmembrane region" description="Helical" evidence="6">
    <location>
        <begin position="91"/>
        <end position="109"/>
    </location>
</feature>
<dbReference type="Pfam" id="PF00083">
    <property type="entry name" value="Sugar_tr"/>
    <property type="match status" value="1"/>
</dbReference>
<proteinExistence type="predicted"/>
<dbReference type="InterPro" id="IPR036259">
    <property type="entry name" value="MFS_trans_sf"/>
</dbReference>
<feature type="transmembrane region" description="Helical" evidence="6">
    <location>
        <begin position="267"/>
        <end position="290"/>
    </location>
</feature>
<organism evidence="8 11">
    <name type="scientific">Sulfolobus acidocaldarius</name>
    <dbReference type="NCBI Taxonomy" id="2285"/>
    <lineage>
        <taxon>Archaea</taxon>
        <taxon>Thermoproteota</taxon>
        <taxon>Thermoprotei</taxon>
        <taxon>Sulfolobales</taxon>
        <taxon>Sulfolobaceae</taxon>
        <taxon>Sulfolobus</taxon>
    </lineage>
</organism>
<evidence type="ECO:0000256" key="1">
    <source>
        <dbReference type="ARBA" id="ARBA00004141"/>
    </source>
</evidence>
<feature type="transmembrane region" description="Helical" evidence="6">
    <location>
        <begin position="115"/>
        <end position="135"/>
    </location>
</feature>
<keyword evidence="2" id="KW-0813">Transport</keyword>
<keyword evidence="3 6" id="KW-0812">Transmembrane</keyword>
<keyword evidence="5 6" id="KW-0472">Membrane</keyword>
<dbReference type="InterPro" id="IPR020846">
    <property type="entry name" value="MFS_dom"/>
</dbReference>
<dbReference type="EMBL" id="CP013694">
    <property type="protein sequence ID" value="ALU29833.1"/>
    <property type="molecule type" value="Genomic_DNA"/>
</dbReference>
<feature type="transmembrane region" description="Helical" evidence="6">
    <location>
        <begin position="156"/>
        <end position="177"/>
    </location>
</feature>
<feature type="transmembrane region" description="Helical" evidence="6">
    <location>
        <begin position="333"/>
        <end position="356"/>
    </location>
</feature>
<evidence type="ECO:0000256" key="5">
    <source>
        <dbReference type="ARBA" id="ARBA00023136"/>
    </source>
</evidence>
<dbReference type="InterPro" id="IPR005828">
    <property type="entry name" value="MFS_sugar_transport-like"/>
</dbReference>
<evidence type="ECO:0000313" key="10">
    <source>
        <dbReference type="Proteomes" id="UP000060043"/>
    </source>
</evidence>
<keyword evidence="4 6" id="KW-1133">Transmembrane helix</keyword>
<name>A0A0U3GM52_9CREN</name>
<reference evidence="10 11" key="1">
    <citation type="submission" date="2015-12" db="EMBL/GenBank/DDBJ databases">
        <title>A stable core within a dynamic pangenome in Sulfolobus acidocaldarius.</title>
        <authorList>
            <person name="Anderson R."/>
            <person name="Kouris A."/>
            <person name="Seward C."/>
            <person name="Campbell K."/>
            <person name="Whitaker R."/>
        </authorList>
    </citation>
    <scope>NUCLEOTIDE SEQUENCE [LARGE SCALE GENOMIC DNA]</scope>
    <source>
        <strain evidence="8 11">GG12-C01-09</strain>
        <strain evidence="9 10">NG05B_CO5_07</strain>
    </source>
</reference>
<comment type="subcellular location">
    <subcellularLocation>
        <location evidence="1">Membrane</location>
        <topology evidence="1">Multi-pass membrane protein</topology>
    </subcellularLocation>
</comment>
<dbReference type="GeneID" id="14552591"/>
<evidence type="ECO:0000256" key="2">
    <source>
        <dbReference type="ARBA" id="ARBA00022448"/>
    </source>
</evidence>
<dbReference type="Proteomes" id="UP000060043">
    <property type="component" value="Chromosome"/>
</dbReference>
<evidence type="ECO:0000259" key="7">
    <source>
        <dbReference type="PROSITE" id="PS50850"/>
    </source>
</evidence>
<protein>
    <submittedName>
        <fullName evidence="8">MFS transporter</fullName>
    </submittedName>
</protein>
<dbReference type="CDD" id="cd17316">
    <property type="entry name" value="MFS_SV2_like"/>
    <property type="match status" value="1"/>
</dbReference>
<feature type="transmembrane region" description="Helical" evidence="6">
    <location>
        <begin position="302"/>
        <end position="321"/>
    </location>
</feature>
<dbReference type="GO" id="GO:0016020">
    <property type="term" value="C:membrane"/>
    <property type="evidence" value="ECO:0007669"/>
    <property type="project" value="UniProtKB-SubCell"/>
</dbReference>
<dbReference type="PANTHER" id="PTHR23511">
    <property type="entry name" value="SYNAPTIC VESICLE GLYCOPROTEIN 2"/>
    <property type="match status" value="1"/>
</dbReference>
<dbReference type="GO" id="GO:0022857">
    <property type="term" value="F:transmembrane transporter activity"/>
    <property type="evidence" value="ECO:0007669"/>
    <property type="project" value="InterPro"/>
</dbReference>